<dbReference type="InterPro" id="IPR006638">
    <property type="entry name" value="Elp3/MiaA/NifB-like_rSAM"/>
</dbReference>
<dbReference type="PANTHER" id="PTHR11135">
    <property type="entry name" value="HISTONE ACETYLTRANSFERASE-RELATED"/>
    <property type="match status" value="1"/>
</dbReference>
<dbReference type="EMBL" id="LT669839">
    <property type="protein sequence ID" value="SHD76985.1"/>
    <property type="molecule type" value="Genomic_DNA"/>
</dbReference>
<dbReference type="InterPro" id="IPR007197">
    <property type="entry name" value="rSAM"/>
</dbReference>
<dbReference type="GO" id="GO:0046872">
    <property type="term" value="F:metal ion binding"/>
    <property type="evidence" value="ECO:0007669"/>
    <property type="project" value="UniProtKB-KW"/>
</dbReference>
<dbReference type="InterPro" id="IPR058240">
    <property type="entry name" value="rSAM_sf"/>
</dbReference>
<keyword evidence="9" id="KW-1185">Reference proteome</keyword>
<dbReference type="OrthoDB" id="9815044at2"/>
<gene>
    <name evidence="8" type="ORF">CUESP1_1622</name>
</gene>
<evidence type="ECO:0000313" key="8">
    <source>
        <dbReference type="EMBL" id="SHD76985.1"/>
    </source>
</evidence>
<dbReference type="AlphaFoldDB" id="M1ZGB2"/>
<keyword evidence="3" id="KW-0949">S-adenosyl-L-methionine</keyword>
<evidence type="ECO:0000256" key="5">
    <source>
        <dbReference type="ARBA" id="ARBA00023004"/>
    </source>
</evidence>
<evidence type="ECO:0000313" key="9">
    <source>
        <dbReference type="Proteomes" id="UP000245423"/>
    </source>
</evidence>
<dbReference type="SFLD" id="SFLDG01086">
    <property type="entry name" value="elongater_protein-like"/>
    <property type="match status" value="1"/>
</dbReference>
<proteinExistence type="predicted"/>
<protein>
    <submittedName>
        <fullName evidence="8">Radical SAM domain protein</fullName>
    </submittedName>
</protein>
<dbReference type="HOGENOM" id="CLU_057482_0_0_9"/>
<dbReference type="CDD" id="cd01335">
    <property type="entry name" value="Radical_SAM"/>
    <property type="match status" value="1"/>
</dbReference>
<accession>M1ZGB2</accession>
<keyword evidence="6" id="KW-0411">Iron-sulfur</keyword>
<dbReference type="GO" id="GO:0005737">
    <property type="term" value="C:cytoplasm"/>
    <property type="evidence" value="ECO:0007669"/>
    <property type="project" value="TreeGrafter"/>
</dbReference>
<keyword evidence="2" id="KW-0004">4Fe-4S</keyword>
<evidence type="ECO:0000256" key="6">
    <source>
        <dbReference type="ARBA" id="ARBA00023014"/>
    </source>
</evidence>
<organism evidence="8 9">
    <name type="scientific">[Clostridium] ultunense Esp</name>
    <dbReference type="NCBI Taxonomy" id="1288971"/>
    <lineage>
        <taxon>Bacteria</taxon>
        <taxon>Bacillati</taxon>
        <taxon>Bacillota</taxon>
        <taxon>Tissierellia</taxon>
        <taxon>Tissierellales</taxon>
        <taxon>Tepidimicrobiaceae</taxon>
        <taxon>Schnuerera</taxon>
    </lineage>
</organism>
<dbReference type="SFLD" id="SFLDS00029">
    <property type="entry name" value="Radical_SAM"/>
    <property type="match status" value="1"/>
</dbReference>
<dbReference type="PANTHER" id="PTHR11135:SF0">
    <property type="entry name" value="ELONGATOR COMPLEX PROTEIN 3"/>
    <property type="match status" value="1"/>
</dbReference>
<dbReference type="GO" id="GO:0003824">
    <property type="term" value="F:catalytic activity"/>
    <property type="evidence" value="ECO:0007669"/>
    <property type="project" value="InterPro"/>
</dbReference>
<dbReference type="RefSeq" id="WP_005587764.1">
    <property type="nucleotide sequence ID" value="NZ_LT669839.1"/>
</dbReference>
<dbReference type="Pfam" id="PF16199">
    <property type="entry name" value="Radical_SAM_C"/>
    <property type="match status" value="1"/>
</dbReference>
<keyword evidence="5" id="KW-0408">Iron</keyword>
<evidence type="ECO:0000256" key="4">
    <source>
        <dbReference type="ARBA" id="ARBA00022723"/>
    </source>
</evidence>
<sequence>MGKDHFIIPIFVPHYGCPHDCVFCNQRRITGLSTDITPQYVRNTIESHSSTFPKGEITVEVAFYGGSFTGIEKEIQKELLAVPLEYKDRGIIDGIRLSTRPDYIDEDILNLLKEYKVDTIELGVQSLDDIVLNKSGRGHNSQQVYMASKLVKEYKFNLGLQMMVGLVGDSKEKAIYTAKEFVKIDPFCVRVYPTLVIRDTYLEKKYRNNTYKPLTLEKAIDITAHLLMIFEYYNIDVIRVGLQPTENLRLGKDVVAGPFHPSFRQLVESHIYKIILEKHLDRLTKVIVDENMIIEVNNKNVSNLVGQKSCNTRCLVNRYGLKTIKVYGRDMERDTIGISIDGFNDRVYRKRTIEEYLQEKGIIRI</sequence>
<feature type="domain" description="Radical SAM core" evidence="7">
    <location>
        <begin position="1"/>
        <end position="234"/>
    </location>
</feature>
<dbReference type="InterPro" id="IPR032432">
    <property type="entry name" value="Radical_SAM_C"/>
</dbReference>
<evidence type="ECO:0000256" key="1">
    <source>
        <dbReference type="ARBA" id="ARBA00001966"/>
    </source>
</evidence>
<dbReference type="SUPFAM" id="SSF102114">
    <property type="entry name" value="Radical SAM enzymes"/>
    <property type="match status" value="1"/>
</dbReference>
<evidence type="ECO:0000256" key="3">
    <source>
        <dbReference type="ARBA" id="ARBA00022691"/>
    </source>
</evidence>
<dbReference type="GO" id="GO:0002926">
    <property type="term" value="P:tRNA wobble base 5-methoxycarbonylmethyl-2-thiouridinylation"/>
    <property type="evidence" value="ECO:0007669"/>
    <property type="project" value="TreeGrafter"/>
</dbReference>
<comment type="cofactor">
    <cofactor evidence="1">
        <name>[4Fe-4S] cluster</name>
        <dbReference type="ChEBI" id="CHEBI:49883"/>
    </cofactor>
</comment>
<evidence type="ECO:0000259" key="7">
    <source>
        <dbReference type="PROSITE" id="PS51918"/>
    </source>
</evidence>
<dbReference type="SMART" id="SM00729">
    <property type="entry name" value="Elp3"/>
    <property type="match status" value="1"/>
</dbReference>
<dbReference type="InterPro" id="IPR023404">
    <property type="entry name" value="rSAM_horseshoe"/>
</dbReference>
<dbReference type="InterPro" id="IPR039661">
    <property type="entry name" value="ELP3"/>
</dbReference>
<name>M1ZGB2_9FIRM</name>
<dbReference type="GO" id="GO:0051539">
    <property type="term" value="F:4 iron, 4 sulfur cluster binding"/>
    <property type="evidence" value="ECO:0007669"/>
    <property type="project" value="UniProtKB-KW"/>
</dbReference>
<dbReference type="Gene3D" id="3.80.30.20">
    <property type="entry name" value="tm_1862 like domain"/>
    <property type="match status" value="1"/>
</dbReference>
<dbReference type="PROSITE" id="PS51918">
    <property type="entry name" value="RADICAL_SAM"/>
    <property type="match status" value="1"/>
</dbReference>
<keyword evidence="4" id="KW-0479">Metal-binding</keyword>
<dbReference type="Pfam" id="PF04055">
    <property type="entry name" value="Radical_SAM"/>
    <property type="match status" value="1"/>
</dbReference>
<reference evidence="8 9" key="1">
    <citation type="submission" date="2016-11" db="EMBL/GenBank/DDBJ databases">
        <authorList>
            <person name="Manzoor S."/>
        </authorList>
    </citation>
    <scope>NUCLEOTIDE SEQUENCE [LARGE SCALE GENOMIC DNA]</scope>
    <source>
        <strain evidence="8">Clostridium ultunense strain Esp</strain>
    </source>
</reference>
<dbReference type="Proteomes" id="UP000245423">
    <property type="component" value="Chromosome 1"/>
</dbReference>
<evidence type="ECO:0000256" key="2">
    <source>
        <dbReference type="ARBA" id="ARBA00022485"/>
    </source>
</evidence>